<evidence type="ECO:0000259" key="3">
    <source>
        <dbReference type="PROSITE" id="PS50894"/>
    </source>
</evidence>
<dbReference type="InterPro" id="IPR036641">
    <property type="entry name" value="HPT_dom_sf"/>
</dbReference>
<evidence type="ECO:0000313" key="5">
    <source>
        <dbReference type="Proteomes" id="UP001422074"/>
    </source>
</evidence>
<feature type="modified residue" description="Phosphohistidine" evidence="1">
    <location>
        <position position="59"/>
    </location>
</feature>
<evidence type="ECO:0000313" key="4">
    <source>
        <dbReference type="EMBL" id="MEN2745272.1"/>
    </source>
</evidence>
<evidence type="ECO:0000256" key="1">
    <source>
        <dbReference type="PROSITE-ProRule" id="PRU00110"/>
    </source>
</evidence>
<dbReference type="Pfam" id="PF01627">
    <property type="entry name" value="Hpt"/>
    <property type="match status" value="1"/>
</dbReference>
<organism evidence="4 5">
    <name type="scientific">Sinomonas halotolerans</name>
    <dbReference type="NCBI Taxonomy" id="1644133"/>
    <lineage>
        <taxon>Bacteria</taxon>
        <taxon>Bacillati</taxon>
        <taxon>Actinomycetota</taxon>
        <taxon>Actinomycetes</taxon>
        <taxon>Micrococcales</taxon>
        <taxon>Micrococcaceae</taxon>
        <taxon>Sinomonas</taxon>
    </lineage>
</organism>
<proteinExistence type="predicted"/>
<accession>A0ABU9X1F1</accession>
<dbReference type="InterPro" id="IPR008207">
    <property type="entry name" value="Sig_transdc_His_kin_Hpt_dom"/>
</dbReference>
<keyword evidence="1" id="KW-0597">Phosphoprotein</keyword>
<dbReference type="EMBL" id="JBDFRB010000011">
    <property type="protein sequence ID" value="MEN2745272.1"/>
    <property type="molecule type" value="Genomic_DNA"/>
</dbReference>
<evidence type="ECO:0000256" key="2">
    <source>
        <dbReference type="SAM" id="Coils"/>
    </source>
</evidence>
<protein>
    <submittedName>
        <fullName evidence="4">Hpt domain-containing protein</fullName>
    </submittedName>
</protein>
<keyword evidence="5" id="KW-1185">Reference proteome</keyword>
<dbReference type="CDD" id="cd00088">
    <property type="entry name" value="HPT"/>
    <property type="match status" value="1"/>
</dbReference>
<gene>
    <name evidence="4" type="ORF">ABCQ75_12105</name>
</gene>
<comment type="caution">
    <text evidence="4">The sequence shown here is derived from an EMBL/GenBank/DDBJ whole genome shotgun (WGS) entry which is preliminary data.</text>
</comment>
<dbReference type="SMART" id="SM00073">
    <property type="entry name" value="HPT"/>
    <property type="match status" value="1"/>
</dbReference>
<dbReference type="PROSITE" id="PS50894">
    <property type="entry name" value="HPT"/>
    <property type="match status" value="1"/>
</dbReference>
<sequence length="124" mass="13078">MPALDPERIAVLRELGPADGQGLLPATAEAFRHEAEWGLRDLRAAAADGGGEPLFRAAHRLRGSAANIGASRVADLCAELEAAGRSGGAPGEDALDRLEAELSRVDEELDRIQEDLGQVQEEGQ</sequence>
<name>A0ABU9X1F1_9MICC</name>
<feature type="coiled-coil region" evidence="2">
    <location>
        <begin position="95"/>
        <end position="122"/>
    </location>
</feature>
<dbReference type="Proteomes" id="UP001422074">
    <property type="component" value="Unassembled WGS sequence"/>
</dbReference>
<dbReference type="RefSeq" id="WP_345885627.1">
    <property type="nucleotide sequence ID" value="NZ_JBDFRB010000011.1"/>
</dbReference>
<reference evidence="4 5" key="1">
    <citation type="submission" date="2024-05" db="EMBL/GenBank/DDBJ databases">
        <title>Sinomonas sp. nov., isolated from a waste landfill.</title>
        <authorList>
            <person name="Zhao Y."/>
        </authorList>
    </citation>
    <scope>NUCLEOTIDE SEQUENCE [LARGE SCALE GENOMIC DNA]</scope>
    <source>
        <strain evidence="4 5">CCTCC AB2014300</strain>
    </source>
</reference>
<dbReference type="Gene3D" id="1.20.120.160">
    <property type="entry name" value="HPT domain"/>
    <property type="match status" value="1"/>
</dbReference>
<feature type="domain" description="HPt" evidence="3">
    <location>
        <begin position="20"/>
        <end position="112"/>
    </location>
</feature>
<keyword evidence="2" id="KW-0175">Coiled coil</keyword>
<dbReference type="SUPFAM" id="SSF47226">
    <property type="entry name" value="Histidine-containing phosphotransfer domain, HPT domain"/>
    <property type="match status" value="1"/>
</dbReference>